<dbReference type="EMBL" id="JAQQPM010000005">
    <property type="protein sequence ID" value="KAK2071321.1"/>
    <property type="molecule type" value="Genomic_DNA"/>
</dbReference>
<dbReference type="AlphaFoldDB" id="A0AAD9I5C5"/>
<dbReference type="SMART" id="SM00855">
    <property type="entry name" value="PGAM"/>
    <property type="match status" value="1"/>
</dbReference>
<evidence type="ECO:0000256" key="1">
    <source>
        <dbReference type="ARBA" id="ARBA00022801"/>
    </source>
</evidence>
<keyword evidence="1" id="KW-0378">Hydrolase</keyword>
<evidence type="ECO:0000256" key="3">
    <source>
        <dbReference type="PIRSR" id="PIRSR613078-2"/>
    </source>
</evidence>
<dbReference type="GO" id="GO:0043456">
    <property type="term" value="P:regulation of pentose-phosphate shunt"/>
    <property type="evidence" value="ECO:0007669"/>
    <property type="project" value="TreeGrafter"/>
</dbReference>
<dbReference type="GO" id="GO:0045820">
    <property type="term" value="P:negative regulation of glycolytic process"/>
    <property type="evidence" value="ECO:0007669"/>
    <property type="project" value="TreeGrafter"/>
</dbReference>
<reference evidence="4" key="1">
    <citation type="journal article" date="2023" name="Mol. Plant Microbe Interact.">
        <title>Elucidating the Obligate Nature and Biological Capacity of an Invasive Fungal Corn Pathogen.</title>
        <authorList>
            <person name="MacCready J.S."/>
            <person name="Roggenkamp E.M."/>
            <person name="Gdanetz K."/>
            <person name="Chilvers M.I."/>
        </authorList>
    </citation>
    <scope>NUCLEOTIDE SEQUENCE</scope>
    <source>
        <strain evidence="4">PM02</strain>
    </source>
</reference>
<dbReference type="PANTHER" id="PTHR46517:SF1">
    <property type="entry name" value="FRUCTOSE-2,6-BISPHOSPHATASE TIGAR"/>
    <property type="match status" value="1"/>
</dbReference>
<dbReference type="PANTHER" id="PTHR46517">
    <property type="entry name" value="FRUCTOSE-2,6-BISPHOSPHATASE TIGAR"/>
    <property type="match status" value="1"/>
</dbReference>
<gene>
    <name evidence="4" type="ORF">P8C59_005756</name>
</gene>
<keyword evidence="5" id="KW-1185">Reference proteome</keyword>
<feature type="binding site" evidence="3">
    <location>
        <position position="62"/>
    </location>
    <ligand>
        <name>substrate</name>
    </ligand>
</feature>
<proteinExistence type="predicted"/>
<dbReference type="Proteomes" id="UP001217918">
    <property type="component" value="Unassembled WGS sequence"/>
</dbReference>
<comment type="caution">
    <text evidence="4">The sequence shown here is derived from an EMBL/GenBank/DDBJ whole genome shotgun (WGS) entry which is preliminary data.</text>
</comment>
<evidence type="ECO:0000313" key="5">
    <source>
        <dbReference type="Proteomes" id="UP001217918"/>
    </source>
</evidence>
<dbReference type="InterPro" id="IPR013078">
    <property type="entry name" value="His_Pase_superF_clade-1"/>
</dbReference>
<dbReference type="Gene3D" id="3.40.50.1240">
    <property type="entry name" value="Phosphoglycerate mutase-like"/>
    <property type="match status" value="1"/>
</dbReference>
<dbReference type="GO" id="GO:0004331">
    <property type="term" value="F:fructose-2,6-bisphosphate 2-phosphatase activity"/>
    <property type="evidence" value="ECO:0007669"/>
    <property type="project" value="TreeGrafter"/>
</dbReference>
<evidence type="ECO:0008006" key="6">
    <source>
        <dbReference type="Google" id="ProtNLM"/>
    </source>
</evidence>
<feature type="active site" description="Proton donor/acceptor" evidence="2">
    <location>
        <position position="100"/>
    </location>
</feature>
<dbReference type="CDD" id="cd07067">
    <property type="entry name" value="HP_PGM_like"/>
    <property type="match status" value="1"/>
</dbReference>
<dbReference type="Pfam" id="PF00300">
    <property type="entry name" value="His_Phos_1"/>
    <property type="match status" value="1"/>
</dbReference>
<protein>
    <recommendedName>
        <fullName evidence="6">Phosphoglycerate mutase family protein</fullName>
    </recommendedName>
</protein>
<name>A0AAD9I5C5_9PEZI</name>
<sequence length="309" mass="33568">MRLFFIRHAESVDNVAGLLAGSRDASLTAHGVIQAQRLAEHLASRLDSIGPVRRIFSSPMQRTLRTAQAVADVVVREHHDSQRADAASTLNIVKVDELREKHMGALEGSKWGVKPPGDKAESFSDDMETREHMSARAVKFIDEHLVPALEPHFACDRSSNRATARGSILVVSHGIFLNIFLRSLLERFAPAELQRLSNSEAPQPKGLVSFSNTGFVEVVVSARDASATDETDPVRLPGRVLALHLQVVAINSVGHLQGLKKTRARRLETPNAEGASLRAAAKAQRDAIIPIQTCAARSGSRARRGRLGG</sequence>
<dbReference type="SUPFAM" id="SSF53254">
    <property type="entry name" value="Phosphoglycerate mutase-like"/>
    <property type="match status" value="1"/>
</dbReference>
<dbReference type="InterPro" id="IPR051695">
    <property type="entry name" value="Phosphoglycerate_Mutase"/>
</dbReference>
<evidence type="ECO:0000256" key="2">
    <source>
        <dbReference type="PIRSR" id="PIRSR613078-1"/>
    </source>
</evidence>
<organism evidence="4 5">
    <name type="scientific">Phyllachora maydis</name>
    <dbReference type="NCBI Taxonomy" id="1825666"/>
    <lineage>
        <taxon>Eukaryota</taxon>
        <taxon>Fungi</taxon>
        <taxon>Dikarya</taxon>
        <taxon>Ascomycota</taxon>
        <taxon>Pezizomycotina</taxon>
        <taxon>Sordariomycetes</taxon>
        <taxon>Sordariomycetidae</taxon>
        <taxon>Phyllachorales</taxon>
        <taxon>Phyllachoraceae</taxon>
        <taxon>Phyllachora</taxon>
    </lineage>
</organism>
<dbReference type="InterPro" id="IPR029033">
    <property type="entry name" value="His_PPase_superfam"/>
</dbReference>
<accession>A0AAD9I5C5</accession>
<dbReference type="GO" id="GO:0005829">
    <property type="term" value="C:cytosol"/>
    <property type="evidence" value="ECO:0007669"/>
    <property type="project" value="TreeGrafter"/>
</dbReference>
<feature type="binding site" evidence="3">
    <location>
        <begin position="7"/>
        <end position="14"/>
    </location>
    <ligand>
        <name>substrate</name>
    </ligand>
</feature>
<feature type="active site" description="Tele-phosphohistidine intermediate" evidence="2">
    <location>
        <position position="8"/>
    </location>
</feature>
<evidence type="ECO:0000313" key="4">
    <source>
        <dbReference type="EMBL" id="KAK2071321.1"/>
    </source>
</evidence>